<protein>
    <submittedName>
        <fullName evidence="1">Uncharacterized protein</fullName>
    </submittedName>
</protein>
<accession>A0A8S5LIG4</accession>
<organism evidence="1">
    <name type="scientific">Myoviridae sp. ctbwh6</name>
    <dbReference type="NCBI Taxonomy" id="2827611"/>
    <lineage>
        <taxon>Viruses</taxon>
        <taxon>Duplodnaviria</taxon>
        <taxon>Heunggongvirae</taxon>
        <taxon>Uroviricota</taxon>
        <taxon>Caudoviricetes</taxon>
    </lineage>
</organism>
<evidence type="ECO:0000313" key="1">
    <source>
        <dbReference type="EMBL" id="DAD69587.1"/>
    </source>
</evidence>
<name>A0A8S5LIG4_9CAUD</name>
<dbReference type="Pfam" id="PF22758">
    <property type="entry name" value="Phage_cement"/>
    <property type="match status" value="1"/>
</dbReference>
<proteinExistence type="predicted"/>
<dbReference type="EMBL" id="BK015852">
    <property type="protein sequence ID" value="DAD69587.1"/>
    <property type="molecule type" value="Genomic_DNA"/>
</dbReference>
<dbReference type="InterPro" id="IPR054438">
    <property type="entry name" value="Struct_cement_gp24/gp6"/>
</dbReference>
<reference evidence="1" key="1">
    <citation type="journal article" date="2021" name="Proc. Natl. Acad. Sci. U.S.A.">
        <title>A Catalog of Tens of Thousands of Viruses from Human Metagenomes Reveals Hidden Associations with Chronic Diseases.</title>
        <authorList>
            <person name="Tisza M.J."/>
            <person name="Buck C.B."/>
        </authorList>
    </citation>
    <scope>NUCLEOTIDE SEQUENCE</scope>
    <source>
        <strain evidence="1">Ctbwh6</strain>
    </source>
</reference>
<sequence length="175" mass="18261">MAVQTSYGYATPKGIPGGIYDLYHYPVDSRFNEEDSGKLRFGVGVVKGSIPGSNVVLPTSASTAADFEGVTVNGFNQQHDLEGKVTINKNQNIGVMRHGRIWVRLAANQTPVYGDALHLIVSGNDAGCFATEGGVEIAGRFIGGESNGCAPVELYGIDTAAATTESGEDNPSHGG</sequence>